<dbReference type="PANTHER" id="PTHR21646:SF95">
    <property type="entry name" value="UBIQUITIN CARBOXYL-TERMINAL HYDROLASE 4-RELATED"/>
    <property type="match status" value="1"/>
</dbReference>
<dbReference type="SUPFAM" id="SSF52821">
    <property type="entry name" value="Rhodanese/Cell cycle control phosphatase"/>
    <property type="match status" value="1"/>
</dbReference>
<feature type="compositionally biased region" description="Polar residues" evidence="8">
    <location>
        <begin position="724"/>
        <end position="751"/>
    </location>
</feature>
<evidence type="ECO:0000256" key="4">
    <source>
        <dbReference type="ARBA" id="ARBA00022670"/>
    </source>
</evidence>
<feature type="compositionally biased region" description="Polar residues" evidence="8">
    <location>
        <begin position="410"/>
        <end position="419"/>
    </location>
</feature>
<dbReference type="PROSITE" id="PS00973">
    <property type="entry name" value="USP_2"/>
    <property type="match status" value="1"/>
</dbReference>
<organism evidence="11 12">
    <name type="scientific">Heliocybe sulcata</name>
    <dbReference type="NCBI Taxonomy" id="5364"/>
    <lineage>
        <taxon>Eukaryota</taxon>
        <taxon>Fungi</taxon>
        <taxon>Dikarya</taxon>
        <taxon>Basidiomycota</taxon>
        <taxon>Agaricomycotina</taxon>
        <taxon>Agaricomycetes</taxon>
        <taxon>Gloeophyllales</taxon>
        <taxon>Gloeophyllaceae</taxon>
        <taxon>Heliocybe</taxon>
    </lineage>
</organism>
<dbReference type="SUPFAM" id="SSF54001">
    <property type="entry name" value="Cysteine proteinases"/>
    <property type="match status" value="1"/>
</dbReference>
<dbReference type="CDD" id="cd02674">
    <property type="entry name" value="Peptidase_C19R"/>
    <property type="match status" value="1"/>
</dbReference>
<evidence type="ECO:0000259" key="9">
    <source>
        <dbReference type="PROSITE" id="PS50206"/>
    </source>
</evidence>
<dbReference type="InterPro" id="IPR028889">
    <property type="entry name" value="USP"/>
</dbReference>
<evidence type="ECO:0000256" key="5">
    <source>
        <dbReference type="ARBA" id="ARBA00022786"/>
    </source>
</evidence>
<evidence type="ECO:0000256" key="6">
    <source>
        <dbReference type="ARBA" id="ARBA00022801"/>
    </source>
</evidence>
<keyword evidence="4" id="KW-0645">Protease</keyword>
<dbReference type="PROSITE" id="PS50206">
    <property type="entry name" value="RHODANESE_3"/>
    <property type="match status" value="1"/>
</dbReference>
<keyword evidence="5" id="KW-0833">Ubl conjugation pathway</keyword>
<dbReference type="Gene3D" id="3.90.70.10">
    <property type="entry name" value="Cysteine proteinases"/>
    <property type="match status" value="1"/>
</dbReference>
<feature type="compositionally biased region" description="Polar residues" evidence="8">
    <location>
        <begin position="665"/>
        <end position="677"/>
    </location>
</feature>
<feature type="compositionally biased region" description="Pro residues" evidence="8">
    <location>
        <begin position="641"/>
        <end position="650"/>
    </location>
</feature>
<dbReference type="GO" id="GO:0016579">
    <property type="term" value="P:protein deubiquitination"/>
    <property type="evidence" value="ECO:0007669"/>
    <property type="project" value="InterPro"/>
</dbReference>
<feature type="compositionally biased region" description="Polar residues" evidence="8">
    <location>
        <begin position="160"/>
        <end position="172"/>
    </location>
</feature>
<comment type="similarity">
    <text evidence="2">Belongs to the peptidase C19 family.</text>
</comment>
<dbReference type="EMBL" id="ML213519">
    <property type="protein sequence ID" value="TFK48403.1"/>
    <property type="molecule type" value="Genomic_DNA"/>
</dbReference>
<evidence type="ECO:0000256" key="8">
    <source>
        <dbReference type="SAM" id="MobiDB-lite"/>
    </source>
</evidence>
<protein>
    <recommendedName>
        <fullName evidence="3">ubiquitinyl hydrolase 1</fullName>
        <ecNumber evidence="3">3.4.19.12</ecNumber>
    </recommendedName>
</protein>
<gene>
    <name evidence="11" type="ORF">OE88DRAFT_1664178</name>
</gene>
<evidence type="ECO:0000256" key="1">
    <source>
        <dbReference type="ARBA" id="ARBA00000707"/>
    </source>
</evidence>
<feature type="domain" description="Rhodanese" evidence="9">
    <location>
        <begin position="443"/>
        <end position="566"/>
    </location>
</feature>
<feature type="compositionally biased region" description="Polar residues" evidence="8">
    <location>
        <begin position="791"/>
        <end position="805"/>
    </location>
</feature>
<dbReference type="Gene3D" id="3.40.250.10">
    <property type="entry name" value="Rhodanese-like domain"/>
    <property type="match status" value="1"/>
</dbReference>
<dbReference type="PANTHER" id="PTHR21646">
    <property type="entry name" value="UBIQUITIN CARBOXYL-TERMINAL HYDROLASE"/>
    <property type="match status" value="1"/>
</dbReference>
<accession>A0A5C3MTY4</accession>
<feature type="region of interest" description="Disordered" evidence="8">
    <location>
        <begin position="632"/>
        <end position="838"/>
    </location>
</feature>
<dbReference type="EC" id="3.4.19.12" evidence="3"/>
<reference evidence="11 12" key="1">
    <citation type="journal article" date="2019" name="Nat. Ecol. Evol.">
        <title>Megaphylogeny resolves global patterns of mushroom evolution.</title>
        <authorList>
            <person name="Varga T."/>
            <person name="Krizsan K."/>
            <person name="Foldi C."/>
            <person name="Dima B."/>
            <person name="Sanchez-Garcia M."/>
            <person name="Sanchez-Ramirez S."/>
            <person name="Szollosi G.J."/>
            <person name="Szarkandi J.G."/>
            <person name="Papp V."/>
            <person name="Albert L."/>
            <person name="Andreopoulos W."/>
            <person name="Angelini C."/>
            <person name="Antonin V."/>
            <person name="Barry K.W."/>
            <person name="Bougher N.L."/>
            <person name="Buchanan P."/>
            <person name="Buyck B."/>
            <person name="Bense V."/>
            <person name="Catcheside P."/>
            <person name="Chovatia M."/>
            <person name="Cooper J."/>
            <person name="Damon W."/>
            <person name="Desjardin D."/>
            <person name="Finy P."/>
            <person name="Geml J."/>
            <person name="Haridas S."/>
            <person name="Hughes K."/>
            <person name="Justo A."/>
            <person name="Karasinski D."/>
            <person name="Kautmanova I."/>
            <person name="Kiss B."/>
            <person name="Kocsube S."/>
            <person name="Kotiranta H."/>
            <person name="LaButti K.M."/>
            <person name="Lechner B.E."/>
            <person name="Liimatainen K."/>
            <person name="Lipzen A."/>
            <person name="Lukacs Z."/>
            <person name="Mihaltcheva S."/>
            <person name="Morgado L.N."/>
            <person name="Niskanen T."/>
            <person name="Noordeloos M.E."/>
            <person name="Ohm R.A."/>
            <person name="Ortiz-Santana B."/>
            <person name="Ovrebo C."/>
            <person name="Racz N."/>
            <person name="Riley R."/>
            <person name="Savchenko A."/>
            <person name="Shiryaev A."/>
            <person name="Soop K."/>
            <person name="Spirin V."/>
            <person name="Szebenyi C."/>
            <person name="Tomsovsky M."/>
            <person name="Tulloss R.E."/>
            <person name="Uehling J."/>
            <person name="Grigoriev I.V."/>
            <person name="Vagvolgyi C."/>
            <person name="Papp T."/>
            <person name="Martin F.M."/>
            <person name="Miettinen O."/>
            <person name="Hibbett D.S."/>
            <person name="Nagy L.G."/>
        </authorList>
    </citation>
    <scope>NUCLEOTIDE SEQUENCE [LARGE SCALE GENOMIC DNA]</scope>
    <source>
        <strain evidence="11 12">OMC1185</strain>
    </source>
</reference>
<feature type="region of interest" description="Disordered" evidence="8">
    <location>
        <begin position="340"/>
        <end position="422"/>
    </location>
</feature>
<keyword evidence="6" id="KW-0378">Hydrolase</keyword>
<dbReference type="InterPro" id="IPR001763">
    <property type="entry name" value="Rhodanese-like_dom"/>
</dbReference>
<feature type="compositionally biased region" description="Low complexity" evidence="8">
    <location>
        <begin position="207"/>
        <end position="258"/>
    </location>
</feature>
<dbReference type="Proteomes" id="UP000305948">
    <property type="component" value="Unassembled WGS sequence"/>
</dbReference>
<dbReference type="GO" id="GO:0006508">
    <property type="term" value="P:proteolysis"/>
    <property type="evidence" value="ECO:0007669"/>
    <property type="project" value="UniProtKB-KW"/>
</dbReference>
<feature type="compositionally biased region" description="Polar residues" evidence="8">
    <location>
        <begin position="685"/>
        <end position="694"/>
    </location>
</feature>
<feature type="region of interest" description="Disordered" evidence="8">
    <location>
        <begin position="1"/>
        <end position="27"/>
    </location>
</feature>
<feature type="compositionally biased region" description="Basic and acidic residues" evidence="8">
    <location>
        <begin position="15"/>
        <end position="24"/>
    </location>
</feature>
<dbReference type="STRING" id="5364.A0A5C3MTY4"/>
<dbReference type="InterPro" id="IPR001394">
    <property type="entry name" value="Peptidase_C19_UCH"/>
</dbReference>
<feature type="region of interest" description="Disordered" evidence="8">
    <location>
        <begin position="120"/>
        <end position="143"/>
    </location>
</feature>
<evidence type="ECO:0000313" key="12">
    <source>
        <dbReference type="Proteomes" id="UP000305948"/>
    </source>
</evidence>
<evidence type="ECO:0000313" key="11">
    <source>
        <dbReference type="EMBL" id="TFK48403.1"/>
    </source>
</evidence>
<name>A0A5C3MTY4_9AGAM</name>
<dbReference type="InterPro" id="IPR018200">
    <property type="entry name" value="USP_CS"/>
</dbReference>
<sequence length="1240" mass="134203">MQNGSARSLEPTVAEIKDRAKEQSQKVSKGVSAMTLIKAARSQVGAARVFEGTGDLRNALSAYTKAASLTQTFMESAEFRQEAHKGQQGVLFKEFMDFQQKDGSKLKEEMQNVEEKLKEIEQSAGRENGGTVNGTGDDENGLIRKAGGSIADRIRALQNAGLSDNTTPTVNKRMSRESMNAPPALPSTPPLSSDSLRNIRATPAPSPTLQISSSTSASAPYTPTLPSALTLPSLQQSSAASPLSPTSATQHVFVNPSSFGPPSPTSSASSSPRASHLNLSEFAQTFPSIDELDESMNGMAISSEPTGGAGSSSSSSKLSALEMRPPDVHVVSPTAISASSRFPPILPIDPGPRPSSTPIKTSVDAFASRPASPALPNGRSPMSPTVPRKPSNLSLTGSPRVGRSPVLPTFTGSSGQASAAPSEKLDIPHLNAVDPKMLHEYLSSIKVLLLDLRTREAFEKERIKADAVVCLEPSILQRENLSAEVIEDALSIAPHNETMLFGNRDKFELVVLYDDSSESYGLPNSPFNQLLRAIYERAFKKSLKKMPVLLIGGLQVWKSAYPAEVVSGGGNGSGMKVSTSSSEARSLSMANGINGTTTNGFPNGAGGLVSVPPTPRPLPEAPNYLLSRPRAGTVDHIRPSPSQPTTPPVPASQMPVSIGRKRSGTDYQTVASGSNGVMNGPEGSGLTSPTSPTRTLVRKPAMMRPPSSPHISSYVSRPIYENPAGQQSPPSSYPLTNGKTPIQYPTVTRSNPPAAIAGSSYNTNGNYGVVSPPPQASINPSPLARRRSDYVDQSQEALSGLNGRTSIDYPNLSSQHLIRPPPAAASPGLERQDNRPRVMSHSHSFSVPAVNRGPPAAPTINSDYPVTYWSDLQIATSGLKNLGNTCYMNSTIQCLSATVPFARFFTDGRWKSAINMVNPMGTKGNLTAAFASILHEMWHGEMPYLSPLQFRRSICMHATQFDGNDQHDSQEFLTFLLDGLHEDLNRIIYKPAVETSPEREEELERLPQQIASAREWKIYRMRDDSLVVDFFQGQFRNRMECLTCHKTSTTYNTFMSLSLPIPTGRSSSKITLMQCLDAFVKEEVMENSEAWNCPKCKTLRRATKRLSLSRLPPVLIIQLKRFSFKGPFTDKIETLVDFPLKSLDLTNYLPPPLPPGADKSQLNGGQQLSYDDPRLQVPPYRYDLYGVTNHFGSLSSGHYTAFISSRGGWMYCDDSRVTTADPKEVVGKPAYVLYYKRIKA</sequence>
<feature type="compositionally biased region" description="Low complexity" evidence="8">
    <location>
        <begin position="302"/>
        <end position="319"/>
    </location>
</feature>
<keyword evidence="7" id="KW-0788">Thiol protease</keyword>
<dbReference type="OrthoDB" id="292964at2759"/>
<dbReference type="PROSITE" id="PS00972">
    <property type="entry name" value="USP_1"/>
    <property type="match status" value="1"/>
</dbReference>
<dbReference type="InterPro" id="IPR036873">
    <property type="entry name" value="Rhodanese-like_dom_sf"/>
</dbReference>
<dbReference type="InterPro" id="IPR050185">
    <property type="entry name" value="Ub_carboxyl-term_hydrolase"/>
</dbReference>
<evidence type="ECO:0000256" key="2">
    <source>
        <dbReference type="ARBA" id="ARBA00009085"/>
    </source>
</evidence>
<dbReference type="InterPro" id="IPR038765">
    <property type="entry name" value="Papain-like_cys_pep_sf"/>
</dbReference>
<proteinExistence type="inferred from homology"/>
<feature type="compositionally biased region" description="Low complexity" evidence="8">
    <location>
        <begin position="265"/>
        <end position="275"/>
    </location>
</feature>
<dbReference type="AlphaFoldDB" id="A0A5C3MTY4"/>
<feature type="domain" description="USP" evidence="10">
    <location>
        <begin position="877"/>
        <end position="1238"/>
    </location>
</feature>
<keyword evidence="12" id="KW-1185">Reference proteome</keyword>
<evidence type="ECO:0000259" key="10">
    <source>
        <dbReference type="PROSITE" id="PS50235"/>
    </source>
</evidence>
<evidence type="ECO:0000256" key="7">
    <source>
        <dbReference type="ARBA" id="ARBA00022807"/>
    </source>
</evidence>
<comment type="catalytic activity">
    <reaction evidence="1">
        <text>Thiol-dependent hydrolysis of ester, thioester, amide, peptide and isopeptide bonds formed by the C-terminal Gly of ubiquitin (a 76-residue protein attached to proteins as an intracellular targeting signal).</text>
        <dbReference type="EC" id="3.4.19.12"/>
    </reaction>
</comment>
<feature type="compositionally biased region" description="Pro residues" evidence="8">
    <location>
        <begin position="344"/>
        <end position="355"/>
    </location>
</feature>
<feature type="region of interest" description="Disordered" evidence="8">
    <location>
        <begin position="298"/>
        <end position="323"/>
    </location>
</feature>
<dbReference type="GO" id="GO:0004843">
    <property type="term" value="F:cysteine-type deubiquitinase activity"/>
    <property type="evidence" value="ECO:0007669"/>
    <property type="project" value="UniProtKB-EC"/>
</dbReference>
<evidence type="ECO:0000256" key="3">
    <source>
        <dbReference type="ARBA" id="ARBA00012759"/>
    </source>
</evidence>
<dbReference type="Pfam" id="PF00443">
    <property type="entry name" value="UCH"/>
    <property type="match status" value="1"/>
</dbReference>
<dbReference type="PROSITE" id="PS50235">
    <property type="entry name" value="USP_3"/>
    <property type="match status" value="1"/>
</dbReference>
<feature type="region of interest" description="Disordered" evidence="8">
    <location>
        <begin position="158"/>
        <end position="276"/>
    </location>
</feature>